<dbReference type="PANTHER" id="PTHR23300">
    <property type="entry name" value="METHANETHIOL OXIDASE"/>
    <property type="match status" value="1"/>
</dbReference>
<name>A0A3L6F8A0_MAIZE</name>
<dbReference type="GO" id="GO:0008430">
    <property type="term" value="F:selenium binding"/>
    <property type="evidence" value="ECO:0007669"/>
    <property type="project" value="InterPro"/>
</dbReference>
<dbReference type="ExpressionAtlas" id="A0A3L6F8A0">
    <property type="expression patterns" value="baseline and differential"/>
</dbReference>
<dbReference type="InterPro" id="IPR009060">
    <property type="entry name" value="UBA-like_sf"/>
</dbReference>
<comment type="caution">
    <text evidence="4">The sequence shown here is derived from an EMBL/GenBank/DDBJ whole genome shotgun (WGS) entry which is preliminary data.</text>
</comment>
<dbReference type="AlphaFoldDB" id="A0A3L6F8A0"/>
<dbReference type="InterPro" id="IPR008826">
    <property type="entry name" value="Se-bd"/>
</dbReference>
<proteinExistence type="inferred from homology"/>
<dbReference type="SUPFAM" id="SSF49562">
    <property type="entry name" value="C2 domain (Calcium/lipid-binding domain, CaLB)"/>
    <property type="match status" value="1"/>
</dbReference>
<dbReference type="EMBL" id="NCVQ01000005">
    <property type="protein sequence ID" value="PWZ29113.1"/>
    <property type="molecule type" value="Genomic_DNA"/>
</dbReference>
<evidence type="ECO:0000259" key="3">
    <source>
        <dbReference type="Pfam" id="PF06972"/>
    </source>
</evidence>
<keyword evidence="2" id="KW-0711">Selenium</keyword>
<evidence type="ECO:0000313" key="4">
    <source>
        <dbReference type="EMBL" id="PWZ29113.1"/>
    </source>
</evidence>
<dbReference type="Pfam" id="PF06972">
    <property type="entry name" value="GIP1_N"/>
    <property type="match status" value="1"/>
</dbReference>
<comment type="similarity">
    <text evidence="1">Belongs to the selenium-binding protein family.</text>
</comment>
<dbReference type="Pfam" id="PF05694">
    <property type="entry name" value="SBP56"/>
    <property type="match status" value="1"/>
</dbReference>
<dbReference type="InterPro" id="IPR035892">
    <property type="entry name" value="C2_domain_sf"/>
</dbReference>
<gene>
    <name evidence="4" type="primary">SBP2_2</name>
    <name evidence="4" type="ORF">Zm00014a_023521</name>
</gene>
<evidence type="ECO:0000256" key="2">
    <source>
        <dbReference type="ARBA" id="ARBA00023266"/>
    </source>
</evidence>
<evidence type="ECO:0000256" key="1">
    <source>
        <dbReference type="ARBA" id="ARBA00005606"/>
    </source>
</evidence>
<feature type="domain" description="GBF-interacting protein 1 N-terminal" evidence="3">
    <location>
        <begin position="142"/>
        <end position="188"/>
    </location>
</feature>
<accession>A0A3L6F8A0</accession>
<dbReference type="PANTHER" id="PTHR23300:SF0">
    <property type="entry name" value="METHANETHIOL OXIDASE"/>
    <property type="match status" value="1"/>
</dbReference>
<organism evidence="4">
    <name type="scientific">Zea mays</name>
    <name type="common">Maize</name>
    <dbReference type="NCBI Taxonomy" id="4577"/>
    <lineage>
        <taxon>Eukaryota</taxon>
        <taxon>Viridiplantae</taxon>
        <taxon>Streptophyta</taxon>
        <taxon>Embryophyta</taxon>
        <taxon>Tracheophyta</taxon>
        <taxon>Spermatophyta</taxon>
        <taxon>Magnoliopsida</taxon>
        <taxon>Liliopsida</taxon>
        <taxon>Poales</taxon>
        <taxon>Poaceae</taxon>
        <taxon>PACMAD clade</taxon>
        <taxon>Panicoideae</taxon>
        <taxon>Andropogonodae</taxon>
        <taxon>Andropogoneae</taxon>
        <taxon>Tripsacinae</taxon>
        <taxon>Zea</taxon>
    </lineage>
</organism>
<dbReference type="SUPFAM" id="SSF46934">
    <property type="entry name" value="UBA-like"/>
    <property type="match status" value="1"/>
</dbReference>
<sequence length="558" mass="61565">MVGKKRGIISPLDHLAGLLEVRVVRGVDLAIRDLRSSDPYVVLRIGKAQVRFSSPPFWFALLLVGFIGKRSGELKSVAPLRQPRATAPNRRPGSRRGRSRWRLLWWLRGRERERHEGRWPWRRRELRQPSYATSDGADAAAIPVASRKMVQSLKGILANRSEGEIYATLCDCGMDPDIAVERLISQDPCTTKVEPYKARVVACNRPHRGHISDFLVIVQKHLLLGHCKELRGSPLVRFIEAFGTAFSRTTFCVPISEEGTTRRRGPWGGRSLPWLHAQRDFLRAMMLVAERAFQSPDALLVLEKVLAKFLVMYPNYASALDVGRLHDDQYPHLDKHIMEGAAAVETAAAAAANGKACCHAAKGPGGLHMNYAGTGINKPDYLVTVDLDPSSPTYSKVIHRLPVIHIGDELHHSGWNSCSSSHGDPSAKRRFLILPSLLSGRVYVVDTATDPRAPSLHKVVESEDIAENTGLGFPHTSHCLASGDIMISCLGDKEGNAAGNGFLLLDSEFNVKGRMMRRMSTVEGAPEEEESEDFMKPVRVCALGRCKAICRGSCAASI</sequence>
<protein>
    <submittedName>
        <fullName evidence="4">Selenium-binding protein 2</fullName>
    </submittedName>
</protein>
<dbReference type="Proteomes" id="UP000251960">
    <property type="component" value="Chromosome 4"/>
</dbReference>
<reference evidence="4" key="1">
    <citation type="journal article" date="2018" name="Nat. Genet.">
        <title>Extensive intraspecific gene order and gene structural variations between Mo17 and other maize genomes.</title>
        <authorList>
            <person name="Sun S."/>
            <person name="Zhou Y."/>
            <person name="Chen J."/>
            <person name="Shi J."/>
            <person name="Zhao H."/>
            <person name="Zhao H."/>
            <person name="Song W."/>
            <person name="Zhang M."/>
            <person name="Cui Y."/>
            <person name="Dong X."/>
            <person name="Liu H."/>
            <person name="Ma X."/>
            <person name="Jiao Y."/>
            <person name="Wang B."/>
            <person name="Wei X."/>
            <person name="Stein J.C."/>
            <person name="Glaubitz J.C."/>
            <person name="Lu F."/>
            <person name="Yu G."/>
            <person name="Liang C."/>
            <person name="Fengler K."/>
            <person name="Li B."/>
            <person name="Rafalski A."/>
            <person name="Schnable P.S."/>
            <person name="Ware D.H."/>
            <person name="Buckler E.S."/>
            <person name="Lai J."/>
        </authorList>
    </citation>
    <scope>NUCLEOTIDE SEQUENCE [LARGE SCALE GENOMIC DNA]</scope>
    <source>
        <tissue evidence="4">Seedling</tissue>
    </source>
</reference>
<dbReference type="InterPro" id="IPR009719">
    <property type="entry name" value="GIP1_N"/>
</dbReference>